<feature type="compositionally biased region" description="Basic and acidic residues" evidence="5">
    <location>
        <begin position="103"/>
        <end position="118"/>
    </location>
</feature>
<dbReference type="AlphaFoldDB" id="A0A979FMS0"/>
<dbReference type="GO" id="GO:0015271">
    <property type="term" value="F:outward rectifier potassium channel activity"/>
    <property type="evidence" value="ECO:0007669"/>
    <property type="project" value="TreeGrafter"/>
</dbReference>
<dbReference type="PANTHER" id="PTHR11003">
    <property type="entry name" value="POTASSIUM CHANNEL, SUBFAMILY K"/>
    <property type="match status" value="1"/>
</dbReference>
<evidence type="ECO:0000313" key="7">
    <source>
        <dbReference type="Proteomes" id="UP000694843"/>
    </source>
</evidence>
<evidence type="ECO:0000256" key="3">
    <source>
        <dbReference type="ARBA" id="ARBA00022989"/>
    </source>
</evidence>
<organism evidence="7 8">
    <name type="scientific">Hyalella azteca</name>
    <name type="common">Amphipod</name>
    <dbReference type="NCBI Taxonomy" id="294128"/>
    <lineage>
        <taxon>Eukaryota</taxon>
        <taxon>Metazoa</taxon>
        <taxon>Ecdysozoa</taxon>
        <taxon>Arthropoda</taxon>
        <taxon>Crustacea</taxon>
        <taxon>Multicrustacea</taxon>
        <taxon>Malacostraca</taxon>
        <taxon>Eumalacostraca</taxon>
        <taxon>Peracarida</taxon>
        <taxon>Amphipoda</taxon>
        <taxon>Senticaudata</taxon>
        <taxon>Talitrida</taxon>
        <taxon>Talitroidea</taxon>
        <taxon>Hyalellidae</taxon>
        <taxon>Hyalella</taxon>
    </lineage>
</organism>
<dbReference type="InterPro" id="IPR003280">
    <property type="entry name" value="2pore_dom_K_chnl"/>
</dbReference>
<feature type="compositionally biased region" description="Basic and acidic residues" evidence="5">
    <location>
        <begin position="233"/>
        <end position="251"/>
    </location>
</feature>
<evidence type="ECO:0000256" key="6">
    <source>
        <dbReference type="SAM" id="Phobius"/>
    </source>
</evidence>
<dbReference type="RefSeq" id="XP_047738351.1">
    <property type="nucleotide sequence ID" value="XM_047882395.1"/>
</dbReference>
<feature type="compositionally biased region" description="Basic and acidic residues" evidence="5">
    <location>
        <begin position="128"/>
        <end position="138"/>
    </location>
</feature>
<protein>
    <submittedName>
        <fullName evidence="8">Uncharacterized protein LOC125178505</fullName>
    </submittedName>
</protein>
<proteinExistence type="predicted"/>
<dbReference type="GO" id="GO:0005886">
    <property type="term" value="C:plasma membrane"/>
    <property type="evidence" value="ECO:0007669"/>
    <property type="project" value="TreeGrafter"/>
</dbReference>
<dbReference type="Gene3D" id="1.10.287.70">
    <property type="match status" value="1"/>
</dbReference>
<dbReference type="GO" id="GO:0022841">
    <property type="term" value="F:potassium ion leak channel activity"/>
    <property type="evidence" value="ECO:0007669"/>
    <property type="project" value="TreeGrafter"/>
</dbReference>
<feature type="transmembrane region" description="Helical" evidence="6">
    <location>
        <begin position="726"/>
        <end position="747"/>
    </location>
</feature>
<keyword evidence="7" id="KW-1185">Reference proteome</keyword>
<gene>
    <name evidence="8" type="primary">LOC125178505</name>
</gene>
<keyword evidence="4 6" id="KW-0472">Membrane</keyword>
<accession>A0A979FMS0</accession>
<evidence type="ECO:0000256" key="1">
    <source>
        <dbReference type="ARBA" id="ARBA00004141"/>
    </source>
</evidence>
<dbReference type="PANTHER" id="PTHR11003:SF337">
    <property type="entry name" value="POTASSIUM CHANNEL DOMAIN-CONTAINING PROTEIN"/>
    <property type="match status" value="1"/>
</dbReference>
<dbReference type="GO" id="GO:0030322">
    <property type="term" value="P:stabilization of membrane potential"/>
    <property type="evidence" value="ECO:0007669"/>
    <property type="project" value="TreeGrafter"/>
</dbReference>
<feature type="transmembrane region" description="Helical" evidence="6">
    <location>
        <begin position="778"/>
        <end position="806"/>
    </location>
</feature>
<evidence type="ECO:0000256" key="4">
    <source>
        <dbReference type="ARBA" id="ARBA00023136"/>
    </source>
</evidence>
<keyword evidence="2 6" id="KW-0812">Transmembrane</keyword>
<dbReference type="OrthoDB" id="6433782at2759"/>
<evidence type="ECO:0000313" key="8">
    <source>
        <dbReference type="RefSeq" id="XP_047738351.1"/>
    </source>
</evidence>
<sequence>MPSSGWLSSIRRNLGSDNATTADVVKIQNVGGDGSNVNFKVCNVNNVSNDLHNSHNKRYVDSNIRPDGKKDIPNDVCRVYKRGNDVRTDDRDLIGRRTSPLDGSHDEVTTTAPADRRVNHVTGAVMNQRDKLRREGENSRIPSALWVQPPAGSRGQPPAGSGGQSPAGSGGQPAAGSRGQPPAGSRGQPPAGPQFQDLRDHTSWEATSQDLPMQVWGTVPPPKSLLNRPEQTGTDRHRPELLEDDRSKLYQEDPALSPEGELGETRSTSTSPSPSIFQRPAILPLYTQVARPSPAASGALTPMFENDPKRVRFVEPRMSAPHGPRPCSASSQYSDVVKNSARYHYPSSQTLLETMSHHDPRSCHCPCHFLPSVGRRSVAVQAWPRYFNGRQMAGRTPALRPRHSRLFFWPTLRELRCLTPAAAASAVLLRVLLSQVGVAVVLGLWWWGGALVFSALEAPLEEGVVARVAKLRSQVVIELATDLRKVVPQEATWLAKITEYAEKLEAATLDATRAGYATRAPHWTVSGALLYAACLTCLMGPSGAVVRSDMTRLLSLPYSLVGSSLLLLLSISAAHLLRELLGSLWRCRSRKIRDRNPPSVPVDVSPAPKVPRQDRVHVIKAVGLSRVLALDDMLDEGDDVTGSCRSLDDVTSAVDQRIADPLSWRHEPRRALQTPTSSSRSGYVPTIASRDQKHPNYNGVLNPSVVFDPSLDPNWLPRARVGAPTLVFITLLVVHCGLWVALLSVVFEVPYASSIQRVLSTVLTLDAGSWHVNDLPDVWLCCCFPLFLVTSHVLTMALLLSCWPCVSNFFRYTGKELSVTTPVMLRS</sequence>
<dbReference type="GeneID" id="125178505"/>
<feature type="transmembrane region" description="Helical" evidence="6">
    <location>
        <begin position="528"/>
        <end position="546"/>
    </location>
</feature>
<name>A0A979FMS0_HYAAZ</name>
<keyword evidence="3 6" id="KW-1133">Transmembrane helix</keyword>
<feature type="region of interest" description="Disordered" evidence="5">
    <location>
        <begin position="90"/>
        <end position="278"/>
    </location>
</feature>
<feature type="compositionally biased region" description="Low complexity" evidence="5">
    <location>
        <begin position="174"/>
        <end position="185"/>
    </location>
</feature>
<feature type="transmembrane region" description="Helical" evidence="6">
    <location>
        <begin position="427"/>
        <end position="447"/>
    </location>
</feature>
<feature type="compositionally biased region" description="Low complexity" evidence="5">
    <location>
        <begin position="148"/>
        <end position="159"/>
    </location>
</feature>
<comment type="subcellular location">
    <subcellularLocation>
        <location evidence="1">Membrane</location>
        <topology evidence="1">Multi-pass membrane protein</topology>
    </subcellularLocation>
</comment>
<feature type="compositionally biased region" description="Gly residues" evidence="5">
    <location>
        <begin position="160"/>
        <end position="173"/>
    </location>
</feature>
<evidence type="ECO:0000256" key="5">
    <source>
        <dbReference type="SAM" id="MobiDB-lite"/>
    </source>
</evidence>
<reference evidence="8" key="1">
    <citation type="submission" date="2025-08" db="UniProtKB">
        <authorList>
            <consortium name="RefSeq"/>
        </authorList>
    </citation>
    <scope>IDENTIFICATION</scope>
    <source>
        <tissue evidence="8">Whole organism</tissue>
    </source>
</reference>
<evidence type="ECO:0000256" key="2">
    <source>
        <dbReference type="ARBA" id="ARBA00022692"/>
    </source>
</evidence>
<feature type="transmembrane region" description="Helical" evidence="6">
    <location>
        <begin position="558"/>
        <end position="581"/>
    </location>
</feature>
<dbReference type="Proteomes" id="UP000694843">
    <property type="component" value="Unplaced"/>
</dbReference>
<dbReference type="KEGG" id="hazt:125178505"/>